<dbReference type="AlphaFoldDB" id="A0A5J4ZAN1"/>
<reference evidence="2 3" key="1">
    <citation type="submission" date="2019-09" db="EMBL/GenBank/DDBJ databases">
        <title>A chromosome-level genome assembly of the Chinese tupelo Nyssa sinensis.</title>
        <authorList>
            <person name="Yang X."/>
            <person name="Kang M."/>
            <person name="Yang Y."/>
            <person name="Xiong H."/>
            <person name="Wang M."/>
            <person name="Zhang Z."/>
            <person name="Wang Z."/>
            <person name="Wu H."/>
            <person name="Ma T."/>
            <person name="Liu J."/>
            <person name="Xi Z."/>
        </authorList>
    </citation>
    <scope>NUCLEOTIDE SEQUENCE [LARGE SCALE GENOMIC DNA]</scope>
    <source>
        <strain evidence="2">J267</strain>
        <tissue evidence="2">Leaf</tissue>
    </source>
</reference>
<sequence length="95" mass="10722">MWMGAEDDNNVQVESEQEGNISNLEDGSLRCVSTVKELMMVLEQSAPIVLGFCEGQVIQFDEQKGNMSWQLHLMKKKIKDAEADCDAVDLKMQEL</sequence>
<evidence type="ECO:0000313" key="2">
    <source>
        <dbReference type="EMBL" id="KAA8514716.1"/>
    </source>
</evidence>
<feature type="compositionally biased region" description="Polar residues" evidence="1">
    <location>
        <begin position="10"/>
        <end position="20"/>
    </location>
</feature>
<gene>
    <name evidence="2" type="ORF">F0562_017895</name>
</gene>
<name>A0A5J4ZAN1_9ASTE</name>
<protein>
    <submittedName>
        <fullName evidence="2">Uncharacterized protein</fullName>
    </submittedName>
</protein>
<evidence type="ECO:0000313" key="3">
    <source>
        <dbReference type="Proteomes" id="UP000325577"/>
    </source>
</evidence>
<dbReference type="Proteomes" id="UP000325577">
    <property type="component" value="Linkage Group LG9"/>
</dbReference>
<accession>A0A5J4ZAN1</accession>
<feature type="region of interest" description="Disordered" evidence="1">
    <location>
        <begin position="1"/>
        <end position="20"/>
    </location>
</feature>
<organism evidence="2 3">
    <name type="scientific">Nyssa sinensis</name>
    <dbReference type="NCBI Taxonomy" id="561372"/>
    <lineage>
        <taxon>Eukaryota</taxon>
        <taxon>Viridiplantae</taxon>
        <taxon>Streptophyta</taxon>
        <taxon>Embryophyta</taxon>
        <taxon>Tracheophyta</taxon>
        <taxon>Spermatophyta</taxon>
        <taxon>Magnoliopsida</taxon>
        <taxon>eudicotyledons</taxon>
        <taxon>Gunneridae</taxon>
        <taxon>Pentapetalae</taxon>
        <taxon>asterids</taxon>
        <taxon>Cornales</taxon>
        <taxon>Nyssaceae</taxon>
        <taxon>Nyssa</taxon>
    </lineage>
</organism>
<dbReference type="EMBL" id="CM018052">
    <property type="protein sequence ID" value="KAA8514716.1"/>
    <property type="molecule type" value="Genomic_DNA"/>
</dbReference>
<keyword evidence="3" id="KW-1185">Reference proteome</keyword>
<proteinExistence type="predicted"/>
<evidence type="ECO:0000256" key="1">
    <source>
        <dbReference type="SAM" id="MobiDB-lite"/>
    </source>
</evidence>